<keyword evidence="2" id="KW-1185">Reference proteome</keyword>
<organism evidence="2 3">
    <name type="scientific">Panagrellus redivivus</name>
    <name type="common">Microworm</name>
    <dbReference type="NCBI Taxonomy" id="6233"/>
    <lineage>
        <taxon>Eukaryota</taxon>
        <taxon>Metazoa</taxon>
        <taxon>Ecdysozoa</taxon>
        <taxon>Nematoda</taxon>
        <taxon>Chromadorea</taxon>
        <taxon>Rhabditida</taxon>
        <taxon>Tylenchina</taxon>
        <taxon>Panagrolaimomorpha</taxon>
        <taxon>Panagrolaimoidea</taxon>
        <taxon>Panagrolaimidae</taxon>
        <taxon>Panagrellus</taxon>
    </lineage>
</organism>
<proteinExistence type="predicted"/>
<feature type="transmembrane region" description="Helical" evidence="1">
    <location>
        <begin position="20"/>
        <end position="41"/>
    </location>
</feature>
<dbReference type="WBParaSite" id="Pan_g8462.t1">
    <property type="protein sequence ID" value="Pan_g8462.t1"/>
    <property type="gene ID" value="Pan_g8462"/>
</dbReference>
<evidence type="ECO:0000313" key="2">
    <source>
        <dbReference type="Proteomes" id="UP000492821"/>
    </source>
</evidence>
<dbReference type="Proteomes" id="UP000492821">
    <property type="component" value="Unassembled WGS sequence"/>
</dbReference>
<dbReference type="AlphaFoldDB" id="A0A7E4W975"/>
<name>A0A7E4W975_PANRE</name>
<reference evidence="2" key="1">
    <citation type="journal article" date="2013" name="Genetics">
        <title>The draft genome and transcriptome of Panagrellus redivivus are shaped by the harsh demands of a free-living lifestyle.</title>
        <authorList>
            <person name="Srinivasan J."/>
            <person name="Dillman A.R."/>
            <person name="Macchietto M.G."/>
            <person name="Heikkinen L."/>
            <person name="Lakso M."/>
            <person name="Fracchia K.M."/>
            <person name="Antoshechkin I."/>
            <person name="Mortazavi A."/>
            <person name="Wong G."/>
            <person name="Sternberg P.W."/>
        </authorList>
    </citation>
    <scope>NUCLEOTIDE SEQUENCE [LARGE SCALE GENOMIC DNA]</scope>
    <source>
        <strain evidence="2">MT8872</strain>
    </source>
</reference>
<keyword evidence="1" id="KW-0472">Membrane</keyword>
<sequence length="86" mass="9629">MVNLEQNLSLIDYLAAPVVGAIFMVILILITCTVLNFCCVLKDDDITVVEKWGHKHHIHGVKLGVHRPSYIERSVAANKYSNKLQA</sequence>
<evidence type="ECO:0000256" key="1">
    <source>
        <dbReference type="SAM" id="Phobius"/>
    </source>
</evidence>
<dbReference type="Pfam" id="PF21525">
    <property type="entry name" value="Nlp36"/>
    <property type="match status" value="1"/>
</dbReference>
<accession>A0A7E4W975</accession>
<keyword evidence="1" id="KW-1133">Transmembrane helix</keyword>
<reference evidence="3" key="2">
    <citation type="submission" date="2020-10" db="UniProtKB">
        <authorList>
            <consortium name="WormBaseParasite"/>
        </authorList>
    </citation>
    <scope>IDENTIFICATION</scope>
</reference>
<keyword evidence="1" id="KW-0812">Transmembrane</keyword>
<protein>
    <submittedName>
        <fullName evidence="3">Transmembrane protein 182</fullName>
    </submittedName>
</protein>
<evidence type="ECO:0000313" key="3">
    <source>
        <dbReference type="WBParaSite" id="Pan_g8462.t1"/>
    </source>
</evidence>